<protein>
    <submittedName>
        <fullName evidence="2">Uncharacterized protein</fullName>
    </submittedName>
</protein>
<proteinExistence type="predicted"/>
<comment type="caution">
    <text evidence="2">The sequence shown here is derived from an EMBL/GenBank/DDBJ whole genome shotgun (WGS) entry which is preliminary data.</text>
</comment>
<organism evidence="2 3">
    <name type="scientific">Polarella glacialis</name>
    <name type="common">Dinoflagellate</name>
    <dbReference type="NCBI Taxonomy" id="89957"/>
    <lineage>
        <taxon>Eukaryota</taxon>
        <taxon>Sar</taxon>
        <taxon>Alveolata</taxon>
        <taxon>Dinophyceae</taxon>
        <taxon>Suessiales</taxon>
        <taxon>Suessiaceae</taxon>
        <taxon>Polarella</taxon>
    </lineage>
</organism>
<reference evidence="2" key="1">
    <citation type="submission" date="2021-02" db="EMBL/GenBank/DDBJ databases">
        <authorList>
            <person name="Dougan E. K."/>
            <person name="Rhodes N."/>
            <person name="Thang M."/>
            <person name="Chan C."/>
        </authorList>
    </citation>
    <scope>NUCLEOTIDE SEQUENCE</scope>
</reference>
<evidence type="ECO:0000313" key="3">
    <source>
        <dbReference type="Proteomes" id="UP000626109"/>
    </source>
</evidence>
<dbReference type="EMBL" id="CAJNNW010026502">
    <property type="protein sequence ID" value="CAE8685912.1"/>
    <property type="molecule type" value="Genomic_DNA"/>
</dbReference>
<dbReference type="Proteomes" id="UP000626109">
    <property type="component" value="Unassembled WGS sequence"/>
</dbReference>
<name>A0A813JWI5_POLGL</name>
<gene>
    <name evidence="2" type="ORF">PGLA2088_LOCUS24718</name>
</gene>
<dbReference type="AlphaFoldDB" id="A0A813JWI5"/>
<evidence type="ECO:0000256" key="1">
    <source>
        <dbReference type="SAM" id="MobiDB-lite"/>
    </source>
</evidence>
<feature type="compositionally biased region" description="Basic and acidic residues" evidence="1">
    <location>
        <begin position="51"/>
        <end position="65"/>
    </location>
</feature>
<feature type="region of interest" description="Disordered" evidence="1">
    <location>
        <begin position="34"/>
        <end position="71"/>
    </location>
</feature>
<feature type="non-terminal residue" evidence="2">
    <location>
        <position position="117"/>
    </location>
</feature>
<accession>A0A813JWI5</accession>
<sequence>EADPHGNSWKVLAADRGYHAARTKKESRTFRMRKKTMRREGRLGPSWDNRLTGKDRQSEKEEQKTWIKQRRKAKLARRKKLLAAAGAEDGSTKLEEADAAAEIASRLDQISRFESAT</sequence>
<evidence type="ECO:0000313" key="2">
    <source>
        <dbReference type="EMBL" id="CAE8685912.1"/>
    </source>
</evidence>